<organism evidence="1 3">
    <name type="scientific">Bacillus cereus</name>
    <dbReference type="NCBI Taxonomy" id="1396"/>
    <lineage>
        <taxon>Bacteria</taxon>
        <taxon>Bacillati</taxon>
        <taxon>Bacillota</taxon>
        <taxon>Bacilli</taxon>
        <taxon>Bacillales</taxon>
        <taxon>Bacillaceae</taxon>
        <taxon>Bacillus</taxon>
        <taxon>Bacillus cereus group</taxon>
    </lineage>
</organism>
<reference evidence="2 4" key="2">
    <citation type="submission" date="2020-12" db="EMBL/GenBank/DDBJ databases">
        <title>Genome assembly for a thermostable protease producing Bacillus cereus MAKP1 strain isolated from chicken gut.</title>
        <authorList>
            <person name="Malaviya A."/>
        </authorList>
    </citation>
    <scope>NUCLEOTIDE SEQUENCE [LARGE SCALE GENOMIC DNA]</scope>
    <source>
        <strain evidence="2 4">MAKP1</strain>
    </source>
</reference>
<protein>
    <recommendedName>
        <fullName evidence="5">Guanylate cyclase domain-containing protein</fullName>
    </recommendedName>
</protein>
<dbReference type="AlphaFoldDB" id="A0A9X0T8V2"/>
<accession>A0A9X0T8V2</accession>
<comment type="caution">
    <text evidence="1">The sequence shown here is derived from an EMBL/GenBank/DDBJ whole genome shotgun (WGS) entry which is preliminary data.</text>
</comment>
<name>A0A9X0T8V2_BACCE</name>
<proteinExistence type="predicted"/>
<sequence length="271" mass="31187">MQIGYDSNNPRLIPSVVSFIDVLGFSQLGMKAINSDEGDVFLNQIHTSLNKARHAITNQLSLAKVKVFTDNVVIGWPIYGDGEGELGTTFLNLAQYQFSLALDGFFIRGGVSVGPHFMDEETVFGPELITAYKLESQVAVYPRIILGEKSIEQVHKYMAYYPSQYDNPFYFELLEDMDGEWFLNYLYVLFELYEEEAFNGDFTPFFPHLETHRNQILSALHTYANNHKLLKKYSWIANYHNYFCDEFVPDAPDDLKIDSPIKMSQPRRIIT</sequence>
<dbReference type="GeneID" id="92801135"/>
<dbReference type="EMBL" id="JYFW01000035">
    <property type="protein sequence ID" value="KMP15658.1"/>
    <property type="molecule type" value="Genomic_DNA"/>
</dbReference>
<evidence type="ECO:0000313" key="3">
    <source>
        <dbReference type="Proteomes" id="UP000036243"/>
    </source>
</evidence>
<dbReference type="Proteomes" id="UP000036243">
    <property type="component" value="Unassembled WGS sequence"/>
</dbReference>
<evidence type="ECO:0000313" key="4">
    <source>
        <dbReference type="Proteomes" id="UP000613452"/>
    </source>
</evidence>
<dbReference type="Proteomes" id="UP000613452">
    <property type="component" value="Unassembled WGS sequence"/>
</dbReference>
<dbReference type="SUPFAM" id="SSF55073">
    <property type="entry name" value="Nucleotide cyclase"/>
    <property type="match status" value="1"/>
</dbReference>
<dbReference type="EMBL" id="JAEFBZ010000001">
    <property type="protein sequence ID" value="MBK1608484.1"/>
    <property type="molecule type" value="Genomic_DNA"/>
</dbReference>
<dbReference type="InterPro" id="IPR029787">
    <property type="entry name" value="Nucleotide_cyclase"/>
</dbReference>
<dbReference type="RefSeq" id="WP_001165543.1">
    <property type="nucleotide sequence ID" value="NZ_AP022878.1"/>
</dbReference>
<evidence type="ECO:0008006" key="5">
    <source>
        <dbReference type="Google" id="ProtNLM"/>
    </source>
</evidence>
<evidence type="ECO:0000313" key="1">
    <source>
        <dbReference type="EMBL" id="KMP15658.1"/>
    </source>
</evidence>
<gene>
    <name evidence="2" type="ORF">JCR31_11230</name>
    <name evidence="1" type="ORF">TQ94_19630</name>
</gene>
<evidence type="ECO:0000313" key="2">
    <source>
        <dbReference type="EMBL" id="MBK1608484.1"/>
    </source>
</evidence>
<reference evidence="1 3" key="1">
    <citation type="submission" date="2015-02" db="EMBL/GenBank/DDBJ databases">
        <title>Evolution of B. cereus sensu lato: Distribution, horizontal transfer and duplication of chromosomal virulence genes.</title>
        <authorList>
            <person name="Boehm M.-E."/>
            <person name="Huptas C."/>
            <person name="Krey V.M."/>
            <person name="Scherer S."/>
        </authorList>
    </citation>
    <scope>NUCLEOTIDE SEQUENCE [LARGE SCALE GENOMIC DNA]</scope>
    <source>
        <strain evidence="1 3">#17</strain>
    </source>
</reference>